<dbReference type="SUPFAM" id="SSF52540">
    <property type="entry name" value="P-loop containing nucleoside triphosphate hydrolases"/>
    <property type="match status" value="1"/>
</dbReference>
<dbReference type="Proteomes" id="UP000178943">
    <property type="component" value="Unassembled WGS sequence"/>
</dbReference>
<evidence type="ECO:0000259" key="1">
    <source>
        <dbReference type="SMART" id="SM00382"/>
    </source>
</evidence>
<dbReference type="InterPro" id="IPR050168">
    <property type="entry name" value="AAA_ATPase_domain"/>
</dbReference>
<dbReference type="EMBL" id="MFGW01000036">
    <property type="protein sequence ID" value="OGF67972.1"/>
    <property type="molecule type" value="Genomic_DNA"/>
</dbReference>
<dbReference type="STRING" id="1817863.A2Y62_21990"/>
<dbReference type="PANTHER" id="PTHR23077">
    <property type="entry name" value="AAA-FAMILY ATPASE"/>
    <property type="match status" value="1"/>
</dbReference>
<dbReference type="InterPro" id="IPR003593">
    <property type="entry name" value="AAA+_ATPase"/>
</dbReference>
<dbReference type="AlphaFoldDB" id="A0A1F5VWZ7"/>
<dbReference type="CDD" id="cd19481">
    <property type="entry name" value="RecA-like_protease"/>
    <property type="match status" value="1"/>
</dbReference>
<dbReference type="GO" id="GO:0005524">
    <property type="term" value="F:ATP binding"/>
    <property type="evidence" value="ECO:0007669"/>
    <property type="project" value="InterPro"/>
</dbReference>
<organism evidence="2 3">
    <name type="scientific">Candidatus Fischerbacteria bacterium RBG_13_37_8</name>
    <dbReference type="NCBI Taxonomy" id="1817863"/>
    <lineage>
        <taxon>Bacteria</taxon>
        <taxon>Candidatus Fischeribacteriota</taxon>
    </lineage>
</organism>
<evidence type="ECO:0000313" key="2">
    <source>
        <dbReference type="EMBL" id="OGF67972.1"/>
    </source>
</evidence>
<dbReference type="GO" id="GO:0016887">
    <property type="term" value="F:ATP hydrolysis activity"/>
    <property type="evidence" value="ECO:0007669"/>
    <property type="project" value="InterPro"/>
</dbReference>
<dbReference type="SMART" id="SM00382">
    <property type="entry name" value="AAA"/>
    <property type="match status" value="1"/>
</dbReference>
<protein>
    <recommendedName>
        <fullName evidence="1">AAA+ ATPase domain-containing protein</fullName>
    </recommendedName>
</protein>
<reference evidence="2 3" key="1">
    <citation type="journal article" date="2016" name="Nat. Commun.">
        <title>Thousands of microbial genomes shed light on interconnected biogeochemical processes in an aquifer system.</title>
        <authorList>
            <person name="Anantharaman K."/>
            <person name="Brown C.T."/>
            <person name="Hug L.A."/>
            <person name="Sharon I."/>
            <person name="Castelle C.J."/>
            <person name="Probst A.J."/>
            <person name="Thomas B.C."/>
            <person name="Singh A."/>
            <person name="Wilkins M.J."/>
            <person name="Karaoz U."/>
            <person name="Brodie E.L."/>
            <person name="Williams K.H."/>
            <person name="Hubbard S.S."/>
            <person name="Banfield J.F."/>
        </authorList>
    </citation>
    <scope>NUCLEOTIDE SEQUENCE [LARGE SCALE GENOMIC DNA]</scope>
</reference>
<feature type="domain" description="AAA+ ATPase" evidence="1">
    <location>
        <begin position="337"/>
        <end position="474"/>
    </location>
</feature>
<gene>
    <name evidence="2" type="ORF">A2Y62_21990</name>
</gene>
<dbReference type="InterPro" id="IPR003959">
    <property type="entry name" value="ATPase_AAA_core"/>
</dbReference>
<dbReference type="Gene3D" id="3.40.50.300">
    <property type="entry name" value="P-loop containing nucleotide triphosphate hydrolases"/>
    <property type="match status" value="1"/>
</dbReference>
<sequence length="591" mass="66957">MSKVVLPTWAESMREIYRAETINQFIISGNIKDYVVYKENGNSHFYSLRDFLSSIMFQSFDVVIFYDKGRGIQIPKGWEHFYNYISIFDKFHGSKYSSDYDAGDPDRALKSPGLLPRRPELVLELLDRFIMSIPVVSKRNEDGKRISAAIILDYANFIFPRGETIYMSGEIGTNLIKVLNWAENPSIAEEKVATVLLAENLNDLSLALIENPYNSKIKIELPNSKDIEEYLNGILKGVEEEFKKLSEINVSALASKLTGLNRVNIKNLVMRALKNNEPITMKYLSKLKKETIEKEASDRLEFIESKRTLDDVAGHVEAKKWLREDALLLKKGASRALPMGYLITGRIGSGKTYLVQCFAGECGVPFVELKNFREKWVGATEGNLEKIFSILHALGQVVVFVDEADQATGRRGGSEGDAGLSGRVYGMLAREMADTDNRGKIIWIFATSRPDLLEVDLKRQGRLDVHIPLFPPVDEKDKKDLLVAMAKKYKIELPFDEVPDFNFKEPVSGNELEGLILRALREFEMQDEQSSAPFKDILKKAMADFRPSAHTAKLEIMDLLAVKECTDARFLPERFKNLTPADIDRQIAELI</sequence>
<proteinExistence type="predicted"/>
<dbReference type="Pfam" id="PF00004">
    <property type="entry name" value="AAA"/>
    <property type="match status" value="1"/>
</dbReference>
<name>A0A1F5VWZ7_9BACT</name>
<accession>A0A1F5VWZ7</accession>
<comment type="caution">
    <text evidence="2">The sequence shown here is derived from an EMBL/GenBank/DDBJ whole genome shotgun (WGS) entry which is preliminary data.</text>
</comment>
<dbReference type="InterPro" id="IPR027417">
    <property type="entry name" value="P-loop_NTPase"/>
</dbReference>
<evidence type="ECO:0000313" key="3">
    <source>
        <dbReference type="Proteomes" id="UP000178943"/>
    </source>
</evidence>